<feature type="compositionally biased region" description="Acidic residues" evidence="1">
    <location>
        <begin position="29"/>
        <end position="43"/>
    </location>
</feature>
<dbReference type="AlphaFoldDB" id="A0A395IUQ5"/>
<comment type="caution">
    <text evidence="2">The sequence shown here is derived from an EMBL/GenBank/DDBJ whole genome shotgun (WGS) entry which is preliminary data.</text>
</comment>
<accession>A0A395IUQ5</accession>
<proteinExistence type="predicted"/>
<name>A0A395IUQ5_9HELO</name>
<keyword evidence="3" id="KW-1185">Reference proteome</keyword>
<feature type="compositionally biased region" description="Basic residues" evidence="1">
    <location>
        <begin position="68"/>
        <end position="82"/>
    </location>
</feature>
<reference evidence="2 3" key="1">
    <citation type="submission" date="2018-06" db="EMBL/GenBank/DDBJ databases">
        <title>Genome Sequence of the Brown Rot Fungal Pathogen Monilinia fructigena.</title>
        <authorList>
            <person name="Landi L."/>
            <person name="De Miccolis Angelini R.M."/>
            <person name="Pollastro S."/>
            <person name="Abate D."/>
            <person name="Faretra F."/>
            <person name="Romanazzi G."/>
        </authorList>
    </citation>
    <scope>NUCLEOTIDE SEQUENCE [LARGE SCALE GENOMIC DNA]</scope>
    <source>
        <strain evidence="2 3">Mfrg269</strain>
    </source>
</reference>
<evidence type="ECO:0000313" key="2">
    <source>
        <dbReference type="EMBL" id="RAL63756.1"/>
    </source>
</evidence>
<dbReference type="EMBL" id="QKRW01000017">
    <property type="protein sequence ID" value="RAL63756.1"/>
    <property type="molecule type" value="Genomic_DNA"/>
</dbReference>
<feature type="region of interest" description="Disordered" evidence="1">
    <location>
        <begin position="16"/>
        <end position="84"/>
    </location>
</feature>
<protein>
    <submittedName>
        <fullName evidence="2">Uncharacterized protein</fullName>
    </submittedName>
</protein>
<dbReference type="Proteomes" id="UP000249056">
    <property type="component" value="Unassembled WGS sequence"/>
</dbReference>
<sequence>MTVKSYLKLAHRIGKYKPSKGDRVQNGEISEESEAYEDDVDTTDDAKHIPISEEESIEETAEHDLDAKKKKKHKKKKHHRKQKEKDRVWLRFLQRAFIGTLNEDDIKSFDDEILVHIQKPLIPIPDEEEELHGLEL</sequence>
<evidence type="ECO:0000256" key="1">
    <source>
        <dbReference type="SAM" id="MobiDB-lite"/>
    </source>
</evidence>
<gene>
    <name evidence="2" type="ORF">DID88_003402</name>
</gene>
<evidence type="ECO:0000313" key="3">
    <source>
        <dbReference type="Proteomes" id="UP000249056"/>
    </source>
</evidence>
<organism evidence="2 3">
    <name type="scientific">Monilinia fructigena</name>
    <dbReference type="NCBI Taxonomy" id="38457"/>
    <lineage>
        <taxon>Eukaryota</taxon>
        <taxon>Fungi</taxon>
        <taxon>Dikarya</taxon>
        <taxon>Ascomycota</taxon>
        <taxon>Pezizomycotina</taxon>
        <taxon>Leotiomycetes</taxon>
        <taxon>Helotiales</taxon>
        <taxon>Sclerotiniaceae</taxon>
        <taxon>Monilinia</taxon>
    </lineage>
</organism>